<evidence type="ECO:0000256" key="1">
    <source>
        <dbReference type="SAM" id="MobiDB-lite"/>
    </source>
</evidence>
<feature type="compositionally biased region" description="Basic and acidic residues" evidence="1">
    <location>
        <begin position="43"/>
        <end position="63"/>
    </location>
</feature>
<reference evidence="2 3" key="1">
    <citation type="submission" date="2015-07" db="EMBL/GenBank/DDBJ databases">
        <title>The genome of Habropoda laboriosa.</title>
        <authorList>
            <person name="Pan H."/>
            <person name="Kapheim K."/>
        </authorList>
    </citation>
    <scope>NUCLEOTIDE SEQUENCE [LARGE SCALE GENOMIC DNA]</scope>
    <source>
        <strain evidence="2">0110345459</strain>
    </source>
</reference>
<sequence length="424" mass="47308">MQSTPKATADESVQGKVHPVSKSTSMVVKKLVHNTPMPLENRQMNESEIKIEKKDSKESEKSKKPQLQNESLTNLEHEHSKPETVKLKNIEVKMEKVKAEDNKSQNTNTAEIQTNVQTNTETTVIQTNVPKCKLIRVADVSNVQKPSNVAVPRKCPPLSAPLLSERPLVLTTHLVPSLPISLFQVLVEAIEVATERPVVLLYEPRTDRPVAKEITDIAILPASEEWKDSELLPASFCFEHHLNKSNSPCVYADVVVAADCASHINDITDLRGHRCSLPDRKKKIGAAALLFNYLYTKGESPAFFGNTLDADTQVATLQMVAGKQAEIGILESPVIKCHKDILPGIDLLHILTSLGPLPPYRIMVKKTLADVIVKKITAYLLNIDQDRKWVDRFSPFGLTGFTKNFEKFYELCDLKSVVTNVPYY</sequence>
<evidence type="ECO:0000313" key="3">
    <source>
        <dbReference type="Proteomes" id="UP000053825"/>
    </source>
</evidence>
<keyword evidence="3" id="KW-1185">Reference proteome</keyword>
<accession>A0A0L7R189</accession>
<feature type="region of interest" description="Disordered" evidence="1">
    <location>
        <begin position="1"/>
        <end position="82"/>
    </location>
</feature>
<dbReference type="STRING" id="597456.A0A0L7R189"/>
<evidence type="ECO:0000313" key="2">
    <source>
        <dbReference type="EMBL" id="KOC64609.1"/>
    </source>
</evidence>
<dbReference type="EMBL" id="KQ414668">
    <property type="protein sequence ID" value="KOC64609.1"/>
    <property type="molecule type" value="Genomic_DNA"/>
</dbReference>
<dbReference type="PANTHER" id="PTHR35841:SF1">
    <property type="entry name" value="PHOSPHONATES-BINDING PERIPLASMIC PROTEIN"/>
    <property type="match status" value="1"/>
</dbReference>
<dbReference type="OrthoDB" id="5310573at2759"/>
<feature type="compositionally biased region" description="Polar residues" evidence="1">
    <location>
        <begin position="65"/>
        <end position="74"/>
    </location>
</feature>
<name>A0A0L7R189_9HYME</name>
<dbReference type="Pfam" id="PF12974">
    <property type="entry name" value="Phosphonate-bd"/>
    <property type="match status" value="1"/>
</dbReference>
<proteinExistence type="predicted"/>
<dbReference type="Proteomes" id="UP000053825">
    <property type="component" value="Unassembled WGS sequence"/>
</dbReference>
<dbReference type="PANTHER" id="PTHR35841">
    <property type="entry name" value="PHOSPHONATES-BINDING PERIPLASMIC PROTEIN"/>
    <property type="match status" value="1"/>
</dbReference>
<organism evidence="2 3">
    <name type="scientific">Habropoda laboriosa</name>
    <dbReference type="NCBI Taxonomy" id="597456"/>
    <lineage>
        <taxon>Eukaryota</taxon>
        <taxon>Metazoa</taxon>
        <taxon>Ecdysozoa</taxon>
        <taxon>Arthropoda</taxon>
        <taxon>Hexapoda</taxon>
        <taxon>Insecta</taxon>
        <taxon>Pterygota</taxon>
        <taxon>Neoptera</taxon>
        <taxon>Endopterygota</taxon>
        <taxon>Hymenoptera</taxon>
        <taxon>Apocrita</taxon>
        <taxon>Aculeata</taxon>
        <taxon>Apoidea</taxon>
        <taxon>Anthophila</taxon>
        <taxon>Apidae</taxon>
        <taxon>Habropoda</taxon>
    </lineage>
</organism>
<gene>
    <name evidence="2" type="ORF">WH47_12073</name>
</gene>
<dbReference type="AlphaFoldDB" id="A0A0L7R189"/>
<protein>
    <submittedName>
        <fullName evidence="2">Uncharacterized protein</fullName>
    </submittedName>
</protein>